<reference evidence="1" key="1">
    <citation type="submission" date="2020-03" db="EMBL/GenBank/DDBJ databases">
        <title>Phycicoccus flavus sp. nov., a novel endophytic actinobacterium isolated from branch of Kandelia candel.</title>
        <authorList>
            <person name="Tuo L."/>
        </authorList>
    </citation>
    <scope>NUCLEOTIDE SEQUENCE</scope>
    <source>
        <strain evidence="1">CMS6Z-2</strain>
    </source>
</reference>
<dbReference type="Proteomes" id="UP000287866">
    <property type="component" value="Unassembled WGS sequence"/>
</dbReference>
<sequence length="291" mass="30789">MTDGTILHDARRLLDAHADRALTGPIEDPGVLAAVVGVERLVVHLGGVDGVRSALAGEHGDERVREVVADVEALVVTGIENRETGDSLDASALNPDAGGYEVVTDAELVRAGVRAAQRSFGAMPYYRLRYGDRGSRFASTDSGWLLAMAEHDEEHALRQVRWLARLLANRGMPSRLLESHLHALVVEVRSVDPRAVGALPAVAGTLGDARRRCVDDDLLAAADGWAEEALGPDLPVRHTGLLVAAAVADVLVGLAEDDRPCVGWLADPARVGERGADAVLAVRDRVRAAAG</sequence>
<organism evidence="1 2">
    <name type="scientific">Phycicoccus flavus</name>
    <dbReference type="NCBI Taxonomy" id="2502783"/>
    <lineage>
        <taxon>Bacteria</taxon>
        <taxon>Bacillati</taxon>
        <taxon>Actinomycetota</taxon>
        <taxon>Actinomycetes</taxon>
        <taxon>Micrococcales</taxon>
        <taxon>Intrasporangiaceae</taxon>
        <taxon>Phycicoccus</taxon>
    </lineage>
</organism>
<dbReference type="RefSeq" id="WP_165566756.1">
    <property type="nucleotide sequence ID" value="NZ_SAYU02000052.1"/>
</dbReference>
<gene>
    <name evidence="1" type="ORF">EPD83_014435</name>
</gene>
<accession>A0A8T6R437</accession>
<evidence type="ECO:0000313" key="1">
    <source>
        <dbReference type="EMBL" id="NHA69239.1"/>
    </source>
</evidence>
<proteinExistence type="predicted"/>
<comment type="caution">
    <text evidence="1">The sequence shown here is derived from an EMBL/GenBank/DDBJ whole genome shotgun (WGS) entry which is preliminary data.</text>
</comment>
<protein>
    <submittedName>
        <fullName evidence="1">Uncharacterized protein</fullName>
    </submittedName>
</protein>
<dbReference type="EMBL" id="SAYU02000052">
    <property type="protein sequence ID" value="NHA69239.1"/>
    <property type="molecule type" value="Genomic_DNA"/>
</dbReference>
<evidence type="ECO:0000313" key="2">
    <source>
        <dbReference type="Proteomes" id="UP000287866"/>
    </source>
</evidence>
<dbReference type="AlphaFoldDB" id="A0A8T6R437"/>
<name>A0A8T6R437_9MICO</name>
<keyword evidence="2" id="KW-1185">Reference proteome</keyword>